<dbReference type="STRING" id="571298.SAMN04488026_102443"/>
<accession>A0A1G8WND7</accession>
<sequence length="292" mass="33031">MKVIYHIGLHSTDEDRALRCLLRNDSQLQQKGIVVAQPGRFRPVLREAMIQLKGQPATEEMQDHILEEITEIDHPQQVLFSNDSFLCVPKRAIQEGTLYPLVAERAPWIRNLFPGQPAEFALGLRNPATLIPALHARFAAEESFEGYLARIDPEALSWADMVERLHAAMPDARLTIWCNEDSPLIWLDILEALSGLPDASQLDGNYDFIASLMTEDGFSRLQAYLDGHPASGREHWRRIISAFLDKFARPEAVEEEFDLPGWTQQRVADLSARYEADIERIAGMDGVDFLSP</sequence>
<dbReference type="EMBL" id="FNEK01000024">
    <property type="protein sequence ID" value="SDJ79617.1"/>
    <property type="molecule type" value="Genomic_DNA"/>
</dbReference>
<dbReference type="Proteomes" id="UP000199382">
    <property type="component" value="Unassembled WGS sequence"/>
</dbReference>
<dbReference type="RefSeq" id="WP_093156496.1">
    <property type="nucleotide sequence ID" value="NZ_FNEK01000024.1"/>
</dbReference>
<evidence type="ECO:0000313" key="2">
    <source>
        <dbReference type="Proteomes" id="UP000199382"/>
    </source>
</evidence>
<protein>
    <submittedName>
        <fullName evidence="1">Uncharacterized protein</fullName>
    </submittedName>
</protein>
<keyword evidence="2" id="KW-1185">Reference proteome</keyword>
<dbReference type="AlphaFoldDB" id="A0A1G8WND7"/>
<organism evidence="1 2">
    <name type="scientific">Aliiruegeria lutimaris</name>
    <dbReference type="NCBI Taxonomy" id="571298"/>
    <lineage>
        <taxon>Bacteria</taxon>
        <taxon>Pseudomonadati</taxon>
        <taxon>Pseudomonadota</taxon>
        <taxon>Alphaproteobacteria</taxon>
        <taxon>Rhodobacterales</taxon>
        <taxon>Roseobacteraceae</taxon>
        <taxon>Aliiruegeria</taxon>
    </lineage>
</organism>
<proteinExistence type="predicted"/>
<name>A0A1G8WND7_9RHOB</name>
<dbReference type="OrthoDB" id="7816979at2"/>
<evidence type="ECO:0000313" key="1">
    <source>
        <dbReference type="EMBL" id="SDJ79617.1"/>
    </source>
</evidence>
<gene>
    <name evidence="1" type="ORF">SAMN04488026_102443</name>
</gene>
<reference evidence="1 2" key="1">
    <citation type="submission" date="2016-10" db="EMBL/GenBank/DDBJ databases">
        <authorList>
            <person name="de Groot N.N."/>
        </authorList>
    </citation>
    <scope>NUCLEOTIDE SEQUENCE [LARGE SCALE GENOMIC DNA]</scope>
    <source>
        <strain evidence="1 2">DSM 25294</strain>
    </source>
</reference>